<protein>
    <submittedName>
        <fullName evidence="1">Uncharacterized protein</fullName>
    </submittedName>
</protein>
<sequence>MRADCSGETINNRLNLTTRTGSFQRARYTLDENDKGDGVAERNKASFATCTDAGSNPVTGGIFLRTVTDHGVQRKRPASPTRARQIPTDAHLKILPNTKTCSSDRSLRPKILQ</sequence>
<evidence type="ECO:0000313" key="2">
    <source>
        <dbReference type="Proteomes" id="UP000007819"/>
    </source>
</evidence>
<dbReference type="GeneID" id="115032986"/>
<keyword evidence="2" id="KW-1185">Reference proteome</keyword>
<reference evidence="1" key="2">
    <citation type="submission" date="2022-06" db="UniProtKB">
        <authorList>
            <consortium name="EnsemblMetazoa"/>
        </authorList>
    </citation>
    <scope>IDENTIFICATION</scope>
</reference>
<name>A0A8R2JT00_ACYPI</name>
<proteinExistence type="predicted"/>
<dbReference type="Proteomes" id="UP000007819">
    <property type="component" value="Chromosome A2"/>
</dbReference>
<evidence type="ECO:0000313" key="1">
    <source>
        <dbReference type="EnsemblMetazoa" id="XP_029346091.1"/>
    </source>
</evidence>
<organism evidence="1 2">
    <name type="scientific">Acyrthosiphon pisum</name>
    <name type="common">Pea aphid</name>
    <dbReference type="NCBI Taxonomy" id="7029"/>
    <lineage>
        <taxon>Eukaryota</taxon>
        <taxon>Metazoa</taxon>
        <taxon>Ecdysozoa</taxon>
        <taxon>Arthropoda</taxon>
        <taxon>Hexapoda</taxon>
        <taxon>Insecta</taxon>
        <taxon>Pterygota</taxon>
        <taxon>Neoptera</taxon>
        <taxon>Paraneoptera</taxon>
        <taxon>Hemiptera</taxon>
        <taxon>Sternorrhyncha</taxon>
        <taxon>Aphidomorpha</taxon>
        <taxon>Aphidoidea</taxon>
        <taxon>Aphididae</taxon>
        <taxon>Macrosiphini</taxon>
        <taxon>Acyrthosiphon</taxon>
    </lineage>
</organism>
<accession>A0A8R2JT00</accession>
<dbReference type="EnsemblMetazoa" id="XM_029490231.1">
    <property type="protein sequence ID" value="XP_029346091.1"/>
    <property type="gene ID" value="LOC115032986"/>
</dbReference>
<dbReference type="AlphaFoldDB" id="A0A8R2JT00"/>
<reference evidence="2" key="1">
    <citation type="submission" date="2010-06" db="EMBL/GenBank/DDBJ databases">
        <authorList>
            <person name="Jiang H."/>
            <person name="Abraham K."/>
            <person name="Ali S."/>
            <person name="Alsbrooks S.L."/>
            <person name="Anim B.N."/>
            <person name="Anosike U.S."/>
            <person name="Attaway T."/>
            <person name="Bandaranaike D.P."/>
            <person name="Battles P.K."/>
            <person name="Bell S.N."/>
            <person name="Bell A.V."/>
            <person name="Beltran B."/>
            <person name="Bickham C."/>
            <person name="Bustamante Y."/>
            <person name="Caleb T."/>
            <person name="Canada A."/>
            <person name="Cardenas V."/>
            <person name="Carter K."/>
            <person name="Chacko J."/>
            <person name="Chandrabose M.N."/>
            <person name="Chavez D."/>
            <person name="Chavez A."/>
            <person name="Chen L."/>
            <person name="Chu H.-S."/>
            <person name="Claassen K.J."/>
            <person name="Cockrell R."/>
            <person name="Collins M."/>
            <person name="Cooper J.A."/>
            <person name="Cree A."/>
            <person name="Curry S.M."/>
            <person name="Da Y."/>
            <person name="Dao M.D."/>
            <person name="Das B."/>
            <person name="Davila M.-L."/>
            <person name="Davy-Carroll L."/>
            <person name="Denson S."/>
            <person name="Dinh H."/>
            <person name="Ebong V.E."/>
            <person name="Edwards J.R."/>
            <person name="Egan A."/>
            <person name="El-Daye J."/>
            <person name="Escobedo L."/>
            <person name="Fernandez S."/>
            <person name="Fernando P.R."/>
            <person name="Flagg N."/>
            <person name="Forbes L.D."/>
            <person name="Fowler R.G."/>
            <person name="Fu Q."/>
            <person name="Gabisi R.A."/>
            <person name="Ganer J."/>
            <person name="Garbino Pronczuk A."/>
            <person name="Garcia R.M."/>
            <person name="Garner T."/>
            <person name="Garrett T.E."/>
            <person name="Gonzalez D.A."/>
            <person name="Hamid H."/>
            <person name="Hawkins E.S."/>
            <person name="Hirani K."/>
            <person name="Hogues M.E."/>
            <person name="Hollins B."/>
            <person name="Hsiao C.-H."/>
            <person name="Jabil R."/>
            <person name="James M.L."/>
            <person name="Jhangiani S.N."/>
            <person name="Johnson B."/>
            <person name="Johnson Q."/>
            <person name="Joshi V."/>
            <person name="Kalu J.B."/>
            <person name="Kam C."/>
            <person name="Kashfia A."/>
            <person name="Keebler J."/>
            <person name="Kisamo H."/>
            <person name="Kovar C.L."/>
            <person name="Lago L.A."/>
            <person name="Lai C.-Y."/>
            <person name="Laidlaw J."/>
            <person name="Lara F."/>
            <person name="Le T.-K."/>
            <person name="Lee S.L."/>
            <person name="Legall F.H."/>
            <person name="Lemon S.J."/>
            <person name="Lewis L.R."/>
            <person name="Li B."/>
            <person name="Liu Y."/>
            <person name="Liu Y.-S."/>
            <person name="Lopez J."/>
            <person name="Lozado R.J."/>
            <person name="Lu J."/>
            <person name="Madu R.C."/>
            <person name="Maheshwari M."/>
            <person name="Maheshwari R."/>
            <person name="Malloy K."/>
            <person name="Martinez E."/>
            <person name="Mathew T."/>
            <person name="Mercado I.C."/>
            <person name="Mercado C."/>
            <person name="Meyer B."/>
            <person name="Montgomery K."/>
            <person name="Morgan M.B."/>
            <person name="Munidasa M."/>
            <person name="Nazareth L.V."/>
            <person name="Nelson J."/>
            <person name="Ng B.M."/>
            <person name="Nguyen N.B."/>
            <person name="Nguyen P.Q."/>
            <person name="Nguyen T."/>
            <person name="Obregon M."/>
            <person name="Okwuonu G.O."/>
            <person name="Onwere C.G."/>
            <person name="Orozco G."/>
            <person name="Parra A."/>
            <person name="Patel S."/>
            <person name="Patil S."/>
            <person name="Perez A."/>
            <person name="Perez Y."/>
            <person name="Pham C."/>
            <person name="Primus E.L."/>
            <person name="Pu L.-L."/>
            <person name="Puazo M."/>
            <person name="Qin X."/>
            <person name="Quiroz J.B."/>
            <person name="Reese J."/>
            <person name="Richards S."/>
            <person name="Rives C.M."/>
            <person name="Robberts R."/>
            <person name="Ruiz S.J."/>
            <person name="Ruiz M.J."/>
            <person name="Santibanez J."/>
            <person name="Schneider B.W."/>
            <person name="Sisson I."/>
            <person name="Smith M."/>
            <person name="Sodergren E."/>
            <person name="Song X.-Z."/>
            <person name="Song B.B."/>
            <person name="Summersgill H."/>
            <person name="Thelus R."/>
            <person name="Thornton R.D."/>
            <person name="Trejos Z.Y."/>
            <person name="Usmani K."/>
            <person name="Vattathil S."/>
            <person name="Villasana D."/>
            <person name="Walker D.L."/>
            <person name="Wang S."/>
            <person name="Wang K."/>
            <person name="White C.S."/>
            <person name="Williams A.C."/>
            <person name="Williamson J."/>
            <person name="Wilson K."/>
            <person name="Woghiren I.O."/>
            <person name="Woodworth J.R."/>
            <person name="Worley K.C."/>
            <person name="Wright R.A."/>
            <person name="Wu W."/>
            <person name="Young L."/>
            <person name="Zhang L."/>
            <person name="Zhang J."/>
            <person name="Zhu Y."/>
            <person name="Muzny D.M."/>
            <person name="Weinstock G."/>
            <person name="Gibbs R.A."/>
        </authorList>
    </citation>
    <scope>NUCLEOTIDE SEQUENCE [LARGE SCALE GENOMIC DNA]</scope>
    <source>
        <strain evidence="2">LSR1</strain>
    </source>
</reference>
<dbReference type="KEGG" id="api:115032986"/>
<dbReference type="RefSeq" id="XP_029346091.1">
    <property type="nucleotide sequence ID" value="XM_029490231.1"/>
</dbReference>